<evidence type="ECO:0000313" key="2">
    <source>
        <dbReference type="EMBL" id="QSE98829.1"/>
    </source>
</evidence>
<feature type="transmembrane region" description="Helical" evidence="1">
    <location>
        <begin position="108"/>
        <end position="128"/>
    </location>
</feature>
<organism evidence="2 3">
    <name type="scientific">Fulvivirga lutea</name>
    <dbReference type="NCBI Taxonomy" id="2810512"/>
    <lineage>
        <taxon>Bacteria</taxon>
        <taxon>Pseudomonadati</taxon>
        <taxon>Bacteroidota</taxon>
        <taxon>Cytophagia</taxon>
        <taxon>Cytophagales</taxon>
        <taxon>Fulvivirgaceae</taxon>
        <taxon>Fulvivirga</taxon>
    </lineage>
</organism>
<keyword evidence="1" id="KW-0812">Transmembrane</keyword>
<dbReference type="KEGG" id="fuv:JR347_07050"/>
<evidence type="ECO:0008006" key="4">
    <source>
        <dbReference type="Google" id="ProtNLM"/>
    </source>
</evidence>
<gene>
    <name evidence="2" type="ORF">JR347_07050</name>
</gene>
<keyword evidence="1" id="KW-1133">Transmembrane helix</keyword>
<evidence type="ECO:0000256" key="1">
    <source>
        <dbReference type="SAM" id="Phobius"/>
    </source>
</evidence>
<protein>
    <recommendedName>
        <fullName evidence="4">Ligand-binding SRPBCC domain-containing protein</fullName>
    </recommendedName>
</protein>
<dbReference type="EMBL" id="CP070608">
    <property type="protein sequence ID" value="QSE98829.1"/>
    <property type="molecule type" value="Genomic_DNA"/>
</dbReference>
<sequence>MQVIITSKVKGELDWVYSNFDAELFSYLLPPGAKLIAFGGSEKGAIVHLKLPVAGEWISEIIEEESTEGQRYFIDVGKKLPFPLASWHHKHLLTQVNSHVRIEDRMSFSTGFFLFDVMVAPFLWLAFIPRKWQYKSYFKNIRRKAS</sequence>
<dbReference type="SUPFAM" id="SSF55961">
    <property type="entry name" value="Bet v1-like"/>
    <property type="match status" value="1"/>
</dbReference>
<dbReference type="RefSeq" id="WP_205723343.1">
    <property type="nucleotide sequence ID" value="NZ_CP070608.1"/>
</dbReference>
<evidence type="ECO:0000313" key="3">
    <source>
        <dbReference type="Proteomes" id="UP000662783"/>
    </source>
</evidence>
<reference evidence="2" key="1">
    <citation type="submission" date="2021-02" db="EMBL/GenBank/DDBJ databases">
        <title>Fulvivirga sp. S481 isolated from sea water.</title>
        <authorList>
            <person name="Bae S.S."/>
            <person name="Baek K."/>
        </authorList>
    </citation>
    <scope>NUCLEOTIDE SEQUENCE</scope>
    <source>
        <strain evidence="2">S481</strain>
    </source>
</reference>
<keyword evidence="1" id="KW-0472">Membrane</keyword>
<dbReference type="AlphaFoldDB" id="A0A975A1V6"/>
<dbReference type="InterPro" id="IPR023393">
    <property type="entry name" value="START-like_dom_sf"/>
</dbReference>
<name>A0A975A1V6_9BACT</name>
<dbReference type="Proteomes" id="UP000662783">
    <property type="component" value="Chromosome"/>
</dbReference>
<proteinExistence type="predicted"/>
<keyword evidence="3" id="KW-1185">Reference proteome</keyword>
<accession>A0A975A1V6</accession>
<dbReference type="Gene3D" id="3.30.530.20">
    <property type="match status" value="1"/>
</dbReference>